<protein>
    <submittedName>
        <fullName evidence="18">Polysaccharide biosynthesis/export family protein</fullName>
    </submittedName>
</protein>
<keyword evidence="10" id="KW-0626">Porin</keyword>
<keyword evidence="4" id="KW-1134">Transmembrane beta strand</keyword>
<evidence type="ECO:0000256" key="2">
    <source>
        <dbReference type="ARBA" id="ARBA00009450"/>
    </source>
</evidence>
<evidence type="ECO:0000259" key="17">
    <source>
        <dbReference type="Pfam" id="PF22461"/>
    </source>
</evidence>
<evidence type="ECO:0000256" key="8">
    <source>
        <dbReference type="ARBA" id="ARBA00023047"/>
    </source>
</evidence>
<evidence type="ECO:0000256" key="4">
    <source>
        <dbReference type="ARBA" id="ARBA00022452"/>
    </source>
</evidence>
<dbReference type="Proteomes" id="UP001362311">
    <property type="component" value="Unassembled WGS sequence"/>
</dbReference>
<evidence type="ECO:0000256" key="9">
    <source>
        <dbReference type="ARBA" id="ARBA00023065"/>
    </source>
</evidence>
<keyword evidence="3" id="KW-0813">Transport</keyword>
<dbReference type="GO" id="GO:0015288">
    <property type="term" value="F:porin activity"/>
    <property type="evidence" value="ECO:0007669"/>
    <property type="project" value="UniProtKB-KW"/>
</dbReference>
<feature type="domain" description="SLBB" evidence="17">
    <location>
        <begin position="170"/>
        <end position="244"/>
    </location>
</feature>
<keyword evidence="7 15" id="KW-0732">Signal</keyword>
<dbReference type="GO" id="GO:0046930">
    <property type="term" value="C:pore complex"/>
    <property type="evidence" value="ECO:0007669"/>
    <property type="project" value="UniProtKB-KW"/>
</dbReference>
<sequence>MMIKIAPLIFTAIAVSGLVGCTAVPGSGPLTSAINTETTNRTNGSNYAVVPLDTTILSVVRNYRFSGIPESFKGKLGNRQSLTIGAGDGLAVNIWEAAPDGLFSTAERKSATLQLIVDERGMVFIPYVGQVHAAGLTAEALRKSIEAGLKGKAVEPQIQVLVSENRSKVLIVVGDVTSPGPFPVPMRGLKLLDAVALAGGTRKAMFESTATVTRGSTSATLRLEDAVSHPSENIWLASGDNITVTHQPRSFSAFGAVKSSQLVPFPAEKLVLSEALAQVGGLSDRSADAGGVFIFRFEPHDLVQQLIGKRADHLPTDDTRRVPVIYRLDFNKPESFFLSQSFQIRDKDVLYVANHPAAELSKFLTLIVSPLLGVTRTAEAL</sequence>
<organism evidence="18 19">
    <name type="scientific">Ochrobactrum teleogrylli</name>
    <dbReference type="NCBI Taxonomy" id="2479765"/>
    <lineage>
        <taxon>Bacteria</taxon>
        <taxon>Pseudomonadati</taxon>
        <taxon>Pseudomonadota</taxon>
        <taxon>Alphaproteobacteria</taxon>
        <taxon>Hyphomicrobiales</taxon>
        <taxon>Brucellaceae</taxon>
        <taxon>Brucella/Ochrobactrum group</taxon>
        <taxon>Ochrobactrum</taxon>
    </lineage>
</organism>
<feature type="signal peptide" evidence="15">
    <location>
        <begin position="1"/>
        <end position="23"/>
    </location>
</feature>
<evidence type="ECO:0000256" key="5">
    <source>
        <dbReference type="ARBA" id="ARBA00022597"/>
    </source>
</evidence>
<comment type="caution">
    <text evidence="18">The sequence shown here is derived from an EMBL/GenBank/DDBJ whole genome shotgun (WGS) entry which is preliminary data.</text>
</comment>
<dbReference type="AlphaFoldDB" id="A0ABD5K278"/>
<evidence type="ECO:0000256" key="12">
    <source>
        <dbReference type="ARBA" id="ARBA00023139"/>
    </source>
</evidence>
<dbReference type="InterPro" id="IPR003715">
    <property type="entry name" value="Poly_export_N"/>
</dbReference>
<dbReference type="Gene3D" id="3.10.560.10">
    <property type="entry name" value="Outer membrane lipoprotein wza domain like"/>
    <property type="match status" value="2"/>
</dbReference>
<dbReference type="RefSeq" id="WP_339441411.1">
    <property type="nucleotide sequence ID" value="NZ_JBBHKQ010000002.1"/>
</dbReference>
<name>A0ABD5K278_9HYPH</name>
<dbReference type="GO" id="GO:0015774">
    <property type="term" value="P:polysaccharide transport"/>
    <property type="evidence" value="ECO:0007669"/>
    <property type="project" value="UniProtKB-KW"/>
</dbReference>
<keyword evidence="8" id="KW-0625">Polysaccharide transport</keyword>
<evidence type="ECO:0000256" key="3">
    <source>
        <dbReference type="ARBA" id="ARBA00022448"/>
    </source>
</evidence>
<dbReference type="GO" id="GO:0009279">
    <property type="term" value="C:cell outer membrane"/>
    <property type="evidence" value="ECO:0007669"/>
    <property type="project" value="UniProtKB-SubCell"/>
</dbReference>
<dbReference type="InterPro" id="IPR054765">
    <property type="entry name" value="SLBB_dom"/>
</dbReference>
<dbReference type="Gene3D" id="3.30.1950.10">
    <property type="entry name" value="wza like domain"/>
    <property type="match status" value="1"/>
</dbReference>
<gene>
    <name evidence="18" type="ORF">WIX40_18845</name>
</gene>
<dbReference type="Pfam" id="PF22461">
    <property type="entry name" value="SLBB_2"/>
    <property type="match status" value="2"/>
</dbReference>
<keyword evidence="6" id="KW-0812">Transmembrane</keyword>
<evidence type="ECO:0000256" key="1">
    <source>
        <dbReference type="ARBA" id="ARBA00004571"/>
    </source>
</evidence>
<keyword evidence="11" id="KW-0472">Membrane</keyword>
<comment type="similarity">
    <text evidence="2">Belongs to the BexD/CtrA/VexA family.</text>
</comment>
<dbReference type="Pfam" id="PF02563">
    <property type="entry name" value="Poly_export"/>
    <property type="match status" value="1"/>
</dbReference>
<keyword evidence="9" id="KW-0406">Ion transport</keyword>
<evidence type="ECO:0000259" key="16">
    <source>
        <dbReference type="Pfam" id="PF02563"/>
    </source>
</evidence>
<evidence type="ECO:0000256" key="15">
    <source>
        <dbReference type="SAM" id="SignalP"/>
    </source>
</evidence>
<feature type="chain" id="PRO_5044872141" evidence="15">
    <location>
        <begin position="24"/>
        <end position="381"/>
    </location>
</feature>
<evidence type="ECO:0000256" key="6">
    <source>
        <dbReference type="ARBA" id="ARBA00022692"/>
    </source>
</evidence>
<dbReference type="EMBL" id="JBBHKQ010000002">
    <property type="protein sequence ID" value="MEJ5902161.1"/>
    <property type="molecule type" value="Genomic_DNA"/>
</dbReference>
<evidence type="ECO:0000256" key="7">
    <source>
        <dbReference type="ARBA" id="ARBA00022729"/>
    </source>
</evidence>
<keyword evidence="13" id="KW-0998">Cell outer membrane</keyword>
<comment type="subcellular location">
    <subcellularLocation>
        <location evidence="1">Cell outer membrane</location>
        <topology evidence="1">Multi-pass membrane protein</topology>
    </subcellularLocation>
</comment>
<feature type="domain" description="Polysaccharide export protein N-terminal" evidence="16">
    <location>
        <begin position="79"/>
        <end position="162"/>
    </location>
</feature>
<feature type="domain" description="SLBB" evidence="17">
    <location>
        <begin position="251"/>
        <end position="352"/>
    </location>
</feature>
<accession>A0ABD5K278</accession>
<reference evidence="18 19" key="1">
    <citation type="submission" date="2024-03" db="EMBL/GenBank/DDBJ databases">
        <title>Reference genomes for the five species model microbial community.</title>
        <authorList>
            <person name="Padfield D."/>
        </authorList>
    </citation>
    <scope>NUCLEOTIDE SEQUENCE [LARGE SCALE GENOMIC DNA]</scope>
    <source>
        <strain evidence="18 19">AB1</strain>
    </source>
</reference>
<dbReference type="InterPro" id="IPR049712">
    <property type="entry name" value="Poly_export"/>
</dbReference>
<evidence type="ECO:0000256" key="13">
    <source>
        <dbReference type="ARBA" id="ARBA00023237"/>
    </source>
</evidence>
<evidence type="ECO:0000256" key="10">
    <source>
        <dbReference type="ARBA" id="ARBA00023114"/>
    </source>
</evidence>
<dbReference type="PANTHER" id="PTHR33619">
    <property type="entry name" value="POLYSACCHARIDE EXPORT PROTEIN GFCE-RELATED"/>
    <property type="match status" value="1"/>
</dbReference>
<evidence type="ECO:0000256" key="11">
    <source>
        <dbReference type="ARBA" id="ARBA00023136"/>
    </source>
</evidence>
<keyword evidence="12" id="KW-0564">Palmitate</keyword>
<proteinExistence type="inferred from homology"/>
<keyword evidence="5" id="KW-0762">Sugar transport</keyword>
<dbReference type="PROSITE" id="PS51257">
    <property type="entry name" value="PROKAR_LIPOPROTEIN"/>
    <property type="match status" value="1"/>
</dbReference>
<evidence type="ECO:0000313" key="18">
    <source>
        <dbReference type="EMBL" id="MEJ5902161.1"/>
    </source>
</evidence>
<dbReference type="GO" id="GO:0006811">
    <property type="term" value="P:monoatomic ion transport"/>
    <property type="evidence" value="ECO:0007669"/>
    <property type="project" value="UniProtKB-KW"/>
</dbReference>
<evidence type="ECO:0000256" key="14">
    <source>
        <dbReference type="ARBA" id="ARBA00023288"/>
    </source>
</evidence>
<dbReference type="PANTHER" id="PTHR33619:SF3">
    <property type="entry name" value="POLYSACCHARIDE EXPORT PROTEIN GFCE-RELATED"/>
    <property type="match status" value="1"/>
</dbReference>
<evidence type="ECO:0000313" key="19">
    <source>
        <dbReference type="Proteomes" id="UP001362311"/>
    </source>
</evidence>
<keyword evidence="14" id="KW-0449">Lipoprotein</keyword>